<keyword evidence="5 9" id="KW-0233">DNA recombination</keyword>
<dbReference type="InterPro" id="IPR027784">
    <property type="entry name" value="Slx4_ascomycetes"/>
</dbReference>
<dbReference type="CDD" id="cd22999">
    <property type="entry name" value="SAP_SLX4"/>
    <property type="match status" value="1"/>
</dbReference>
<keyword evidence="12" id="KW-1185">Reference proteome</keyword>
<keyword evidence="7 9" id="KW-0539">Nucleus</keyword>
<dbReference type="GO" id="GO:0017108">
    <property type="term" value="F:5'-flap endonuclease activity"/>
    <property type="evidence" value="ECO:0007669"/>
    <property type="project" value="InterPro"/>
</dbReference>
<reference evidence="12" key="1">
    <citation type="journal article" date="2015" name="Genome Announc.">
        <title>Draft genome sequence of Talaromyces cellulolyticus strain Y-94, a source of lignocellulosic biomass-degrading enzymes.</title>
        <authorList>
            <person name="Fujii T."/>
            <person name="Koike H."/>
            <person name="Sawayama S."/>
            <person name="Yano S."/>
            <person name="Inoue H."/>
        </authorList>
    </citation>
    <scope>NUCLEOTIDE SEQUENCE [LARGE SCALE GENOMIC DNA]</scope>
    <source>
        <strain evidence="12">Y-94</strain>
    </source>
</reference>
<dbReference type="Pfam" id="PF09494">
    <property type="entry name" value="Slx4"/>
    <property type="match status" value="1"/>
</dbReference>
<dbReference type="GO" id="GO:0006260">
    <property type="term" value="P:DNA replication"/>
    <property type="evidence" value="ECO:0007669"/>
    <property type="project" value="InterPro"/>
</dbReference>
<comment type="similarity">
    <text evidence="2 9">Belongs to the SLX4 family.</text>
</comment>
<dbReference type="GO" id="GO:0006310">
    <property type="term" value="P:DNA recombination"/>
    <property type="evidence" value="ECO:0007669"/>
    <property type="project" value="UniProtKB-UniRule"/>
</dbReference>
<comment type="function">
    <text evidence="9">Regulatory subunit of the SLX1-SLX4 structure-specific endonuclease that resolves DNA secondary structures generated during DNA repair and recombination. Has endonuclease activity towards branched DNA substrates, introducing single-strand cuts in duplex DNA close to junctions with ss-DNA.</text>
</comment>
<evidence type="ECO:0000256" key="9">
    <source>
        <dbReference type="HAMAP-Rule" id="MF_03110"/>
    </source>
</evidence>
<evidence type="ECO:0000256" key="3">
    <source>
        <dbReference type="ARBA" id="ARBA00022553"/>
    </source>
</evidence>
<keyword evidence="6 9" id="KW-0234">DNA repair</keyword>
<accession>A0A6V8HAI9</accession>
<evidence type="ECO:0000256" key="8">
    <source>
        <dbReference type="ARBA" id="ARBA00029496"/>
    </source>
</evidence>
<evidence type="ECO:0000256" key="2">
    <source>
        <dbReference type="ARBA" id="ARBA00006661"/>
    </source>
</evidence>
<dbReference type="GO" id="GO:0033557">
    <property type="term" value="C:Slx1-Slx4 complex"/>
    <property type="evidence" value="ECO:0007669"/>
    <property type="project" value="UniProtKB-UniRule"/>
</dbReference>
<keyword evidence="4 9" id="KW-0227">DNA damage</keyword>
<feature type="region of interest" description="Disordered" evidence="10">
    <location>
        <begin position="460"/>
        <end position="507"/>
    </location>
</feature>
<dbReference type="Proteomes" id="UP000053095">
    <property type="component" value="Unassembled WGS sequence"/>
</dbReference>
<dbReference type="HAMAP" id="MF_03110">
    <property type="entry name" value="Endonuc_su_Slx4"/>
    <property type="match status" value="1"/>
</dbReference>
<keyword evidence="3 9" id="KW-0597">Phosphoprotein</keyword>
<evidence type="ECO:0000313" key="12">
    <source>
        <dbReference type="Proteomes" id="UP000053095"/>
    </source>
</evidence>
<evidence type="ECO:0000256" key="4">
    <source>
        <dbReference type="ARBA" id="ARBA00022763"/>
    </source>
</evidence>
<gene>
    <name evidence="9" type="primary">SLX4</name>
    <name evidence="11" type="ORF">TCE0_033f08917</name>
</gene>
<dbReference type="AlphaFoldDB" id="A0A6V8HAI9"/>
<comment type="caution">
    <text evidence="11">The sequence shown here is derived from an EMBL/GenBank/DDBJ whole genome shotgun (WGS) entry which is preliminary data.</text>
</comment>
<dbReference type="InterPro" id="IPR018574">
    <property type="entry name" value="Structure-sp_endonuc_su_Slx4"/>
</dbReference>
<proteinExistence type="inferred from homology"/>
<evidence type="ECO:0000313" key="11">
    <source>
        <dbReference type="EMBL" id="GAM38301.1"/>
    </source>
</evidence>
<evidence type="ECO:0000256" key="1">
    <source>
        <dbReference type="ARBA" id="ARBA00004123"/>
    </source>
</evidence>
<sequence>MVSKFGRTIVIPPSSPEQNWARSVSPCTPARLFGLSPLSPSPPSLLSPSKLFEEVRLGTQNDPNSPLVQVTGQAAASIATAGTPLAKTVRNRKSSKSQATQNKILTGRVAKATTASKTKDTTVSKLKAGTKKTKTAGQKQDEQLAKEAEAKKVAESEGLNLEEALKRRSDWTPPKASAVISLDEDSPSENNCPKANFGDALRDYHYSRENSVSEMIPSRKEGNLTKRRRLEPVEYEVLQERKPLQQKQIRDVEETRKTKAKPKKQPKTITARMTALYEPIDETGGLFVFDDESEAGQGFKKPAKPKRTTATKQKEPEYIILSPDAATKSLNDQNFMFGTCSQLERDDSPTFFEETQKAIQFSESLVFERNALETISMVPSTTSIATRYIGGKSHWSEAARDFHGAVVQPEIIDMTDSPTVDTALSRLSEMNRDAPKMASLVSVKPASATKRLIEKDILPSSGPAADIQSISLKPKSDKGGPENVDLVTEPPTMKPTRQLPEMPNFNGRTDEELQKEIKSYGLKAIRGRKKMIALLEKCWQSKHGNTATAADSTETSSLAAISATASVSTTRPSDTQVSEKLPVRKKQTKSSDEVSKTTSGAGKKKIAEKPAVRKVETVAEKAPSPKRTSTHIIDEIEDSEEEIIPSPTRIRMQRQSSSGQTTPAISCLPLSNKIKRPSTKAKASTFDESNLLELQSSITKAIRLQARPKRSLSSSSYSPQLTWHEKILLYEPIILEDFAAWLNTEGFASVCEDREVGVALVRTWCESQGICCTFRA</sequence>
<organism evidence="11 12">
    <name type="scientific">Talaromyces pinophilus</name>
    <name type="common">Penicillium pinophilum</name>
    <dbReference type="NCBI Taxonomy" id="128442"/>
    <lineage>
        <taxon>Eukaryota</taxon>
        <taxon>Fungi</taxon>
        <taxon>Dikarya</taxon>
        <taxon>Ascomycota</taxon>
        <taxon>Pezizomycotina</taxon>
        <taxon>Eurotiomycetes</taxon>
        <taxon>Eurotiomycetidae</taxon>
        <taxon>Eurotiales</taxon>
        <taxon>Trichocomaceae</taxon>
        <taxon>Talaromyces</taxon>
        <taxon>Talaromyces sect. Talaromyces</taxon>
    </lineage>
</organism>
<name>A0A6V8HAI9_TALPI</name>
<evidence type="ECO:0000256" key="7">
    <source>
        <dbReference type="ARBA" id="ARBA00023242"/>
    </source>
</evidence>
<evidence type="ECO:0000256" key="6">
    <source>
        <dbReference type="ARBA" id="ARBA00023204"/>
    </source>
</evidence>
<feature type="region of interest" description="Disordered" evidence="10">
    <location>
        <begin position="564"/>
        <end position="611"/>
    </location>
</feature>
<evidence type="ECO:0000256" key="5">
    <source>
        <dbReference type="ARBA" id="ARBA00023172"/>
    </source>
</evidence>
<comment type="PTM">
    <text evidence="9">Phosphorylated in response to DNA damage.</text>
</comment>
<dbReference type="GO" id="GO:0006281">
    <property type="term" value="P:DNA repair"/>
    <property type="evidence" value="ECO:0007669"/>
    <property type="project" value="UniProtKB-UniRule"/>
</dbReference>
<comment type="subcellular location">
    <subcellularLocation>
        <location evidence="1 9">Nucleus</location>
    </subcellularLocation>
</comment>
<evidence type="ECO:0000256" key="10">
    <source>
        <dbReference type="SAM" id="MobiDB-lite"/>
    </source>
</evidence>
<comment type="subunit">
    <text evidence="9">Forms a heterodimer with SLX1.</text>
</comment>
<dbReference type="EMBL" id="DF933829">
    <property type="protein sequence ID" value="GAM38301.1"/>
    <property type="molecule type" value="Genomic_DNA"/>
</dbReference>
<protein>
    <recommendedName>
        <fullName evidence="8 9">Structure-specific endonuclease subunit SLX4</fullName>
    </recommendedName>
</protein>